<dbReference type="InterPro" id="IPR013083">
    <property type="entry name" value="Znf_RING/FYVE/PHD"/>
</dbReference>
<dbReference type="Proteomes" id="UP000327013">
    <property type="component" value="Chromosome 1"/>
</dbReference>
<dbReference type="InterPro" id="IPR011016">
    <property type="entry name" value="Znf_RING-CH"/>
</dbReference>
<evidence type="ECO:0000313" key="8">
    <source>
        <dbReference type="Proteomes" id="UP000327013"/>
    </source>
</evidence>
<dbReference type="PROSITE" id="PS50089">
    <property type="entry name" value="ZF_RING_2"/>
    <property type="match status" value="1"/>
</dbReference>
<keyword evidence="5" id="KW-1133">Transmembrane helix</keyword>
<evidence type="ECO:0000256" key="2">
    <source>
        <dbReference type="ARBA" id="ARBA00022771"/>
    </source>
</evidence>
<dbReference type="PANTHER" id="PTHR45798">
    <property type="entry name" value="RING-H2 FINGER PROTEIN ATL61-RELATED-RELATED"/>
    <property type="match status" value="1"/>
</dbReference>
<dbReference type="GO" id="GO:0008270">
    <property type="term" value="F:zinc ion binding"/>
    <property type="evidence" value="ECO:0007669"/>
    <property type="project" value="UniProtKB-KW"/>
</dbReference>
<dbReference type="Gene3D" id="3.30.40.10">
    <property type="entry name" value="Zinc/RING finger domain, C3HC4 (zinc finger)"/>
    <property type="match status" value="1"/>
</dbReference>
<feature type="transmembrane region" description="Helical" evidence="5">
    <location>
        <begin position="34"/>
        <end position="57"/>
    </location>
</feature>
<dbReference type="InterPro" id="IPR001841">
    <property type="entry name" value="Znf_RING"/>
</dbReference>
<dbReference type="SMART" id="SM00184">
    <property type="entry name" value="RING"/>
    <property type="match status" value="1"/>
</dbReference>
<evidence type="ECO:0000259" key="6">
    <source>
        <dbReference type="PROSITE" id="PS50089"/>
    </source>
</evidence>
<dbReference type="AlphaFoldDB" id="A0A5N6QAS7"/>
<evidence type="ECO:0000256" key="5">
    <source>
        <dbReference type="SAM" id="Phobius"/>
    </source>
</evidence>
<keyword evidence="3" id="KW-0862">Zinc</keyword>
<feature type="domain" description="RING-type" evidence="6">
    <location>
        <begin position="91"/>
        <end position="133"/>
    </location>
</feature>
<dbReference type="InterPro" id="IPR052788">
    <property type="entry name" value="RING-type_E3_ligase_ATL"/>
</dbReference>
<gene>
    <name evidence="7" type="ORF">FH972_001131</name>
</gene>
<evidence type="ECO:0000313" key="7">
    <source>
        <dbReference type="EMBL" id="KAE7996402.1"/>
    </source>
</evidence>
<evidence type="ECO:0000256" key="4">
    <source>
        <dbReference type="PROSITE-ProRule" id="PRU00175"/>
    </source>
</evidence>
<name>A0A5N6QAS7_9ROSI</name>
<keyword evidence="8" id="KW-1185">Reference proteome</keyword>
<keyword evidence="1" id="KW-0479">Metal-binding</keyword>
<keyword evidence="2 4" id="KW-0863">Zinc-finger</keyword>
<organism evidence="7 8">
    <name type="scientific">Carpinus fangiana</name>
    <dbReference type="NCBI Taxonomy" id="176857"/>
    <lineage>
        <taxon>Eukaryota</taxon>
        <taxon>Viridiplantae</taxon>
        <taxon>Streptophyta</taxon>
        <taxon>Embryophyta</taxon>
        <taxon>Tracheophyta</taxon>
        <taxon>Spermatophyta</taxon>
        <taxon>Magnoliopsida</taxon>
        <taxon>eudicotyledons</taxon>
        <taxon>Gunneridae</taxon>
        <taxon>Pentapetalae</taxon>
        <taxon>rosids</taxon>
        <taxon>fabids</taxon>
        <taxon>Fagales</taxon>
        <taxon>Betulaceae</taxon>
        <taxon>Carpinus</taxon>
    </lineage>
</organism>
<keyword evidence="5" id="KW-0472">Membrane</keyword>
<dbReference type="EMBL" id="CM017321">
    <property type="protein sequence ID" value="KAE7996402.1"/>
    <property type="molecule type" value="Genomic_DNA"/>
</dbReference>
<protein>
    <recommendedName>
        <fullName evidence="6">RING-type domain-containing protein</fullName>
    </recommendedName>
</protein>
<keyword evidence="5" id="KW-0812">Transmembrane</keyword>
<proteinExistence type="predicted"/>
<evidence type="ECO:0000256" key="1">
    <source>
        <dbReference type="ARBA" id="ARBA00022723"/>
    </source>
</evidence>
<dbReference type="SMART" id="SM00744">
    <property type="entry name" value="RINGv"/>
    <property type="match status" value="1"/>
</dbReference>
<dbReference type="PANTHER" id="PTHR45798:SF97">
    <property type="entry name" value="ALCOHOL-SENSITIVE RING FINGER PROTEIN 1"/>
    <property type="match status" value="1"/>
</dbReference>
<sequence>MIYFVSLFAFAEAQKQNPPNQHAGNTKSDDSDAWVFVVYIAVFIGSIPVIYLLYLLWFRCCRVDPVAAIFKRFPVFKFVPGGESGFGATQCRICLTDFADGERLRILPCGHMYHGKCLKQLVTSGSMTCPDCRHNFGNNSA</sequence>
<dbReference type="Pfam" id="PF13639">
    <property type="entry name" value="zf-RING_2"/>
    <property type="match status" value="1"/>
</dbReference>
<dbReference type="SUPFAM" id="SSF57850">
    <property type="entry name" value="RING/U-box"/>
    <property type="match status" value="1"/>
</dbReference>
<reference evidence="7 8" key="1">
    <citation type="submission" date="2019-06" db="EMBL/GenBank/DDBJ databases">
        <title>A chromosomal-level reference genome of Carpinus fangiana (Coryloideae, Betulaceae).</title>
        <authorList>
            <person name="Yang X."/>
            <person name="Wang Z."/>
            <person name="Zhang L."/>
            <person name="Hao G."/>
            <person name="Liu J."/>
            <person name="Yang Y."/>
        </authorList>
    </citation>
    <scope>NUCLEOTIDE SEQUENCE [LARGE SCALE GENOMIC DNA]</scope>
    <source>
        <strain evidence="7">Cfa_2016G</strain>
        <tissue evidence="7">Leaf</tissue>
    </source>
</reference>
<evidence type="ECO:0000256" key="3">
    <source>
        <dbReference type="ARBA" id="ARBA00022833"/>
    </source>
</evidence>
<accession>A0A5N6QAS7</accession>
<dbReference type="OrthoDB" id="8062037at2759"/>